<feature type="active site" evidence="3">
    <location>
        <position position="290"/>
    </location>
</feature>
<dbReference type="PANTHER" id="PTHR47966">
    <property type="entry name" value="BETA-SITE APP-CLEAVING ENZYME, ISOFORM A-RELATED"/>
    <property type="match status" value="1"/>
</dbReference>
<keyword evidence="8" id="KW-1185">Reference proteome</keyword>
<feature type="signal peptide" evidence="5">
    <location>
        <begin position="1"/>
        <end position="20"/>
    </location>
</feature>
<evidence type="ECO:0000256" key="5">
    <source>
        <dbReference type="SAM" id="SignalP"/>
    </source>
</evidence>
<dbReference type="Proteomes" id="UP000194127">
    <property type="component" value="Unassembled WGS sequence"/>
</dbReference>
<dbReference type="InterPro" id="IPR033121">
    <property type="entry name" value="PEPTIDASE_A1"/>
</dbReference>
<keyword evidence="4" id="KW-0378">Hydrolase</keyword>
<gene>
    <name evidence="7" type="ORF">POSPLADRAFT_1154005</name>
</gene>
<dbReference type="InterPro" id="IPR034164">
    <property type="entry name" value="Pepsin-like_dom"/>
</dbReference>
<dbReference type="EMBL" id="KZ110605">
    <property type="protein sequence ID" value="OSX58416.1"/>
    <property type="molecule type" value="Genomic_DNA"/>
</dbReference>
<name>A0A1X6MQD1_9APHY</name>
<evidence type="ECO:0000313" key="7">
    <source>
        <dbReference type="EMBL" id="OSX58416.1"/>
    </source>
</evidence>
<accession>A0A1X6MQD1</accession>
<dbReference type="GO" id="GO:0006508">
    <property type="term" value="P:proteolysis"/>
    <property type="evidence" value="ECO:0007669"/>
    <property type="project" value="UniProtKB-KW"/>
</dbReference>
<dbReference type="GO" id="GO:0004190">
    <property type="term" value="F:aspartic-type endopeptidase activity"/>
    <property type="evidence" value="ECO:0007669"/>
    <property type="project" value="UniProtKB-KW"/>
</dbReference>
<protein>
    <recommendedName>
        <fullName evidence="6">Peptidase A1 domain-containing protein</fullName>
    </recommendedName>
</protein>
<dbReference type="PROSITE" id="PS51767">
    <property type="entry name" value="PEPTIDASE_A1"/>
    <property type="match status" value="1"/>
</dbReference>
<dbReference type="CDD" id="cd05471">
    <property type="entry name" value="pepsin_like"/>
    <property type="match status" value="1"/>
</dbReference>
<evidence type="ECO:0000256" key="3">
    <source>
        <dbReference type="PIRSR" id="PIRSR601461-1"/>
    </source>
</evidence>
<dbReference type="STRING" id="670580.A0A1X6MQD1"/>
<dbReference type="SUPFAM" id="SSF50630">
    <property type="entry name" value="Acid proteases"/>
    <property type="match status" value="1"/>
</dbReference>
<dbReference type="PANTHER" id="PTHR47966:SF74">
    <property type="entry name" value="AGR407CP"/>
    <property type="match status" value="1"/>
</dbReference>
<comment type="similarity">
    <text evidence="1 4">Belongs to the peptidase A1 family.</text>
</comment>
<keyword evidence="4" id="KW-0645">Protease</keyword>
<dbReference type="InterPro" id="IPR021109">
    <property type="entry name" value="Peptidase_aspartic_dom_sf"/>
</dbReference>
<dbReference type="AlphaFoldDB" id="A0A1X6MQD1"/>
<feature type="domain" description="Peptidase A1" evidence="6">
    <location>
        <begin position="97"/>
        <end position="408"/>
    </location>
</feature>
<feature type="chain" id="PRO_5012236767" description="Peptidase A1 domain-containing protein" evidence="5">
    <location>
        <begin position="21"/>
        <end position="418"/>
    </location>
</feature>
<evidence type="ECO:0000259" key="6">
    <source>
        <dbReference type="PROSITE" id="PS51767"/>
    </source>
</evidence>
<evidence type="ECO:0000256" key="1">
    <source>
        <dbReference type="ARBA" id="ARBA00007447"/>
    </source>
</evidence>
<keyword evidence="2 4" id="KW-0064">Aspartyl protease</keyword>
<dbReference type="RefSeq" id="XP_024335210.1">
    <property type="nucleotide sequence ID" value="XM_024486798.1"/>
</dbReference>
<dbReference type="PRINTS" id="PR00792">
    <property type="entry name" value="PEPSIN"/>
</dbReference>
<dbReference type="OrthoDB" id="660550at2759"/>
<dbReference type="InterPro" id="IPR001461">
    <property type="entry name" value="Aspartic_peptidase_A1"/>
</dbReference>
<organism evidence="7 8">
    <name type="scientific">Postia placenta MAD-698-R-SB12</name>
    <dbReference type="NCBI Taxonomy" id="670580"/>
    <lineage>
        <taxon>Eukaryota</taxon>
        <taxon>Fungi</taxon>
        <taxon>Dikarya</taxon>
        <taxon>Basidiomycota</taxon>
        <taxon>Agaricomycotina</taxon>
        <taxon>Agaricomycetes</taxon>
        <taxon>Polyporales</taxon>
        <taxon>Adustoporiaceae</taxon>
        <taxon>Rhodonia</taxon>
    </lineage>
</organism>
<feature type="active site" evidence="3">
    <location>
        <position position="115"/>
    </location>
</feature>
<reference evidence="7 8" key="1">
    <citation type="submission" date="2017-04" db="EMBL/GenBank/DDBJ databases">
        <title>Genome Sequence of the Model Brown-Rot Fungus Postia placenta SB12.</title>
        <authorList>
            <consortium name="DOE Joint Genome Institute"/>
            <person name="Gaskell J."/>
            <person name="Kersten P."/>
            <person name="Larrondo L.F."/>
            <person name="Canessa P."/>
            <person name="Martinez D."/>
            <person name="Hibbett D."/>
            <person name="Schmoll M."/>
            <person name="Kubicek C.P."/>
            <person name="Martinez A.T."/>
            <person name="Yadav J."/>
            <person name="Master E."/>
            <person name="Magnuson J.K."/>
            <person name="James T."/>
            <person name="Yaver D."/>
            <person name="Berka R."/>
            <person name="Labutti K."/>
            <person name="Lipzen A."/>
            <person name="Aerts A."/>
            <person name="Barry K."/>
            <person name="Henrissat B."/>
            <person name="Blanchette R."/>
            <person name="Grigoriev I."/>
            <person name="Cullen D."/>
        </authorList>
    </citation>
    <scope>NUCLEOTIDE SEQUENCE [LARGE SCALE GENOMIC DNA]</scope>
    <source>
        <strain evidence="7 8">MAD-698-R-SB12</strain>
    </source>
</reference>
<dbReference type="GeneID" id="36331747"/>
<dbReference type="Gene3D" id="2.40.70.10">
    <property type="entry name" value="Acid Proteases"/>
    <property type="match status" value="2"/>
</dbReference>
<evidence type="ECO:0000256" key="4">
    <source>
        <dbReference type="RuleBase" id="RU000454"/>
    </source>
</evidence>
<sequence>MLTRSSLLLQVLLLLGSTTGIPIGTPDLLSTAPGGYLLQSSPIPLPFTRLINPNRKAQLPQADRQRFQSLYGNAQGSTPDQEAAVFNVPSTFQVVSYVATVGIGNPPTNYSLLIDTGSSNTWVGANKTFESTSSTIPTGGLFSVEYGSGFVAGFEVEDVVTLAYELTIKNQSIGVAVFAEGFDGVDGILGIGPVDLTQGTNVPNINEKTSTVTDNAWFQGLLAAYEVGIGFAPADNGELTFGGTNPTRYTGNINYVPITSTKPAGNFVGINQTVSYGGVEILHNAAGIVDTGTTLLLLATDAFNMYKAQTGATLDERSGLLKVTPEQYGQMNSLYFDIGGRRYELTPNAQIWPRTLNEEIGGDKDGIYLVVADSGNAAGSGLDFIDGMVFLERYYLVYDVGNSLVGFATTTNTYSNVN</sequence>
<keyword evidence="5" id="KW-0732">Signal</keyword>
<dbReference type="PROSITE" id="PS00141">
    <property type="entry name" value="ASP_PROTEASE"/>
    <property type="match status" value="2"/>
</dbReference>
<dbReference type="InterPro" id="IPR001969">
    <property type="entry name" value="Aspartic_peptidase_AS"/>
</dbReference>
<proteinExistence type="inferred from homology"/>
<evidence type="ECO:0000313" key="8">
    <source>
        <dbReference type="Proteomes" id="UP000194127"/>
    </source>
</evidence>
<evidence type="ECO:0000256" key="2">
    <source>
        <dbReference type="ARBA" id="ARBA00022750"/>
    </source>
</evidence>
<dbReference type="Pfam" id="PF00026">
    <property type="entry name" value="Asp"/>
    <property type="match status" value="1"/>
</dbReference>